<name>A0AA88XDJ3_PINIB</name>
<evidence type="ECO:0000256" key="2">
    <source>
        <dbReference type="ARBA" id="ARBA00022525"/>
    </source>
</evidence>
<dbReference type="InterPro" id="IPR051764">
    <property type="entry name" value="Avidin/Streptavidin-rel"/>
</dbReference>
<proteinExistence type="predicted"/>
<evidence type="ECO:0000256" key="3">
    <source>
        <dbReference type="ARBA" id="ARBA00022729"/>
    </source>
</evidence>
<dbReference type="GO" id="GO:0005576">
    <property type="term" value="C:extracellular region"/>
    <property type="evidence" value="ECO:0007669"/>
    <property type="project" value="UniProtKB-SubCell"/>
</dbReference>
<protein>
    <submittedName>
        <fullName evidence="4">Uncharacterized protein</fullName>
    </submittedName>
</protein>
<dbReference type="InterPro" id="IPR036896">
    <property type="entry name" value="Avidin-like_sf"/>
</dbReference>
<dbReference type="Gene3D" id="2.40.128.30">
    <property type="entry name" value="Avidin-like"/>
    <property type="match status" value="1"/>
</dbReference>
<evidence type="ECO:0000313" key="5">
    <source>
        <dbReference type="Proteomes" id="UP001186944"/>
    </source>
</evidence>
<keyword evidence="3" id="KW-0732">Signal</keyword>
<reference evidence="4" key="1">
    <citation type="submission" date="2019-08" db="EMBL/GenBank/DDBJ databases">
        <title>The improved chromosome-level genome for the pearl oyster Pinctada fucata martensii using PacBio sequencing and Hi-C.</title>
        <authorList>
            <person name="Zheng Z."/>
        </authorList>
    </citation>
    <scope>NUCLEOTIDE SEQUENCE</scope>
    <source>
        <strain evidence="4">ZZ-2019</strain>
        <tissue evidence="4">Adductor muscle</tissue>
    </source>
</reference>
<sequence length="116" mass="13371">SCPFAGKLINQLKSEMDITCSNGTIRGKYNSAVGKATREYPLKGRYSAIGDGGYVMGWSVAWKNRYMDAHSATSWTGIYYKGKEQIKTQWVLTSYQDQENYWKAFYTNQDVFHRKK</sequence>
<accession>A0AA88XDJ3</accession>
<dbReference type="SUPFAM" id="SSF50876">
    <property type="entry name" value="Avidin/streptavidin"/>
    <property type="match status" value="1"/>
</dbReference>
<dbReference type="AlphaFoldDB" id="A0AA88XDJ3"/>
<dbReference type="Pfam" id="PF01382">
    <property type="entry name" value="Avidin"/>
    <property type="match status" value="1"/>
</dbReference>
<keyword evidence="2" id="KW-0964">Secreted</keyword>
<gene>
    <name evidence="4" type="ORF">FSP39_018950</name>
</gene>
<dbReference type="EMBL" id="VSWD01000014">
    <property type="protein sequence ID" value="KAK3083304.1"/>
    <property type="molecule type" value="Genomic_DNA"/>
</dbReference>
<dbReference type="Proteomes" id="UP001186944">
    <property type="component" value="Unassembled WGS sequence"/>
</dbReference>
<organism evidence="4 5">
    <name type="scientific">Pinctada imbricata</name>
    <name type="common">Atlantic pearl-oyster</name>
    <name type="synonym">Pinctada martensii</name>
    <dbReference type="NCBI Taxonomy" id="66713"/>
    <lineage>
        <taxon>Eukaryota</taxon>
        <taxon>Metazoa</taxon>
        <taxon>Spiralia</taxon>
        <taxon>Lophotrochozoa</taxon>
        <taxon>Mollusca</taxon>
        <taxon>Bivalvia</taxon>
        <taxon>Autobranchia</taxon>
        <taxon>Pteriomorphia</taxon>
        <taxon>Pterioida</taxon>
        <taxon>Pterioidea</taxon>
        <taxon>Pteriidae</taxon>
        <taxon>Pinctada</taxon>
    </lineage>
</organism>
<feature type="non-terminal residue" evidence="4">
    <location>
        <position position="1"/>
    </location>
</feature>
<dbReference type="PANTHER" id="PTHR34399">
    <property type="entry name" value="AVIDIN-RELATED"/>
    <property type="match status" value="1"/>
</dbReference>
<evidence type="ECO:0000313" key="4">
    <source>
        <dbReference type="EMBL" id="KAK3083304.1"/>
    </source>
</evidence>
<keyword evidence="5" id="KW-1185">Reference proteome</keyword>
<dbReference type="PROSITE" id="PS51326">
    <property type="entry name" value="AVIDIN_2"/>
    <property type="match status" value="1"/>
</dbReference>
<evidence type="ECO:0000256" key="1">
    <source>
        <dbReference type="ARBA" id="ARBA00004613"/>
    </source>
</evidence>
<dbReference type="InterPro" id="IPR005468">
    <property type="entry name" value="Avidin/str"/>
</dbReference>
<comment type="subcellular location">
    <subcellularLocation>
        <location evidence="1">Secreted</location>
    </subcellularLocation>
</comment>
<dbReference type="GO" id="GO:0009374">
    <property type="term" value="F:biotin binding"/>
    <property type="evidence" value="ECO:0007669"/>
    <property type="project" value="InterPro"/>
</dbReference>
<comment type="caution">
    <text evidence="4">The sequence shown here is derived from an EMBL/GenBank/DDBJ whole genome shotgun (WGS) entry which is preliminary data.</text>
</comment>